<accession>A0A166RNB6</accession>
<dbReference type="OrthoDB" id="3199068at2759"/>
<keyword evidence="2" id="KW-1185">Reference proteome</keyword>
<dbReference type="AlphaFoldDB" id="A0A166RNB6"/>
<dbReference type="Proteomes" id="UP000076532">
    <property type="component" value="Unassembled WGS sequence"/>
</dbReference>
<gene>
    <name evidence="1" type="ORF">FIBSPDRAFT_1039586</name>
</gene>
<dbReference type="EMBL" id="KV417503">
    <property type="protein sequence ID" value="KZP28466.1"/>
    <property type="molecule type" value="Genomic_DNA"/>
</dbReference>
<dbReference type="STRING" id="436010.A0A166RNB6"/>
<evidence type="ECO:0000313" key="1">
    <source>
        <dbReference type="EMBL" id="KZP28466.1"/>
    </source>
</evidence>
<reference evidence="1 2" key="1">
    <citation type="journal article" date="2016" name="Mol. Biol. Evol.">
        <title>Comparative Genomics of Early-Diverging Mushroom-Forming Fungi Provides Insights into the Origins of Lignocellulose Decay Capabilities.</title>
        <authorList>
            <person name="Nagy L.G."/>
            <person name="Riley R."/>
            <person name="Tritt A."/>
            <person name="Adam C."/>
            <person name="Daum C."/>
            <person name="Floudas D."/>
            <person name="Sun H."/>
            <person name="Yadav J.S."/>
            <person name="Pangilinan J."/>
            <person name="Larsson K.H."/>
            <person name="Matsuura K."/>
            <person name="Barry K."/>
            <person name="Labutti K."/>
            <person name="Kuo R."/>
            <person name="Ohm R.A."/>
            <person name="Bhattacharya S.S."/>
            <person name="Shirouzu T."/>
            <person name="Yoshinaga Y."/>
            <person name="Martin F.M."/>
            <person name="Grigoriev I.V."/>
            <person name="Hibbett D.S."/>
        </authorList>
    </citation>
    <scope>NUCLEOTIDE SEQUENCE [LARGE SCALE GENOMIC DNA]</scope>
    <source>
        <strain evidence="1 2">CBS 109695</strain>
    </source>
</reference>
<evidence type="ECO:0008006" key="3">
    <source>
        <dbReference type="Google" id="ProtNLM"/>
    </source>
</evidence>
<organism evidence="1 2">
    <name type="scientific">Athelia psychrophila</name>
    <dbReference type="NCBI Taxonomy" id="1759441"/>
    <lineage>
        <taxon>Eukaryota</taxon>
        <taxon>Fungi</taxon>
        <taxon>Dikarya</taxon>
        <taxon>Basidiomycota</taxon>
        <taxon>Agaricomycotina</taxon>
        <taxon>Agaricomycetes</taxon>
        <taxon>Agaricomycetidae</taxon>
        <taxon>Atheliales</taxon>
        <taxon>Atheliaceae</taxon>
        <taxon>Athelia</taxon>
    </lineage>
</organism>
<proteinExistence type="predicted"/>
<protein>
    <recommendedName>
        <fullName evidence="3">BTB domain-containing protein</fullName>
    </recommendedName>
</protein>
<evidence type="ECO:0000313" key="2">
    <source>
        <dbReference type="Proteomes" id="UP000076532"/>
    </source>
</evidence>
<sequence>MPDMKPVVRDPEYYMESYEFVAEDTLFKVPRRYFDLETSIISEAFESRDLEGKPMRLHATKVELERLLSVMYTTTGNPPTFSRNEWESVLKLSTAWNLGTLRALAMDSMLKCSIGSVTKLRLGGAYNVPTWIKEACRELVQRPDPISEEEGTRLGSIALSRICRMREEVIKGGKKKVTVASRWSTQLHDYDCAQDIEKYFSRELEEAARPVADIKSTMVIDITTTDADAPYLQSLPRSEKFYMGHVIFRVGDVLFKVPQRPFELGEPFATMFNLPQSSNPGSASEGSCDQTPIFIQGVTSKDFQALLGILYPVGIFFNSLTALSVDDWESALKLSTMWDFPEIRQHAIRHLQAQVDCVQGIQLSSKYAIPEWLPLALEQLVKRVATIEKAECRLLGMYACGILRIRERMLRAHIEHIRAGIDGELGRLLEPKSLPGWPRAAGLCATAIRDEVLNTEDTFGGAPFDCTKAVREEFEAELRECGAW</sequence>
<name>A0A166RNB6_9AGAM</name>